<dbReference type="EMBL" id="KN817552">
    <property type="protein sequence ID" value="KJA22079.1"/>
    <property type="molecule type" value="Genomic_DNA"/>
</dbReference>
<keyword evidence="2 7" id="KW-0479">Metal-binding</keyword>
<dbReference type="GO" id="GO:0030036">
    <property type="term" value="P:actin cytoskeleton organization"/>
    <property type="evidence" value="ECO:0007669"/>
    <property type="project" value="TreeGrafter"/>
</dbReference>
<keyword evidence="11" id="KW-1185">Reference proteome</keyword>
<keyword evidence="4 7" id="KW-0862">Zinc</keyword>
<dbReference type="FunFam" id="2.10.110.10:FF:000001">
    <property type="entry name" value="Cysteine and glycine-rich protein 1"/>
    <property type="match status" value="1"/>
</dbReference>
<dbReference type="GO" id="GO:0005737">
    <property type="term" value="C:cytoplasm"/>
    <property type="evidence" value="ECO:0007669"/>
    <property type="project" value="TreeGrafter"/>
</dbReference>
<evidence type="ECO:0000256" key="8">
    <source>
        <dbReference type="SAM" id="MobiDB-lite"/>
    </source>
</evidence>
<evidence type="ECO:0000313" key="10">
    <source>
        <dbReference type="EMBL" id="KJA22079.1"/>
    </source>
</evidence>
<dbReference type="Proteomes" id="UP000054270">
    <property type="component" value="Unassembled WGS sequence"/>
</dbReference>
<keyword evidence="5 7" id="KW-0440">LIM domain</keyword>
<dbReference type="PROSITE" id="PS00478">
    <property type="entry name" value="LIM_DOMAIN_1"/>
    <property type="match status" value="1"/>
</dbReference>
<protein>
    <recommendedName>
        <fullName evidence="9">LIM zinc-binding domain-containing protein</fullName>
    </recommendedName>
</protein>
<keyword evidence="6" id="KW-0539">Nucleus</keyword>
<dbReference type="Gene3D" id="2.10.110.10">
    <property type="entry name" value="Cysteine Rich Protein"/>
    <property type="match status" value="2"/>
</dbReference>
<feature type="region of interest" description="Disordered" evidence="8">
    <location>
        <begin position="223"/>
        <end position="246"/>
    </location>
</feature>
<comment type="subcellular location">
    <subcellularLocation>
        <location evidence="1">Nucleus</location>
    </subcellularLocation>
</comment>
<sequence>MGPGRKLYHKPCLACTSCSKRLDSFTLLEHDEQPYCKSCHLKLFGTRDLRHANLPQASPPASPTHTLSSPARPGSSAGFASGSMNAGTPAATPPRAAPPPSFWATRAVGAPSPSWAPRAQGPVRAPAWDDDDGTYSPAAAHHHTADAAAEAEAEEAHEIAAEVAEIADEREVREALVAASPPTQPQLQDPQEEAAPPVRTIPLALSPARTPYRHYTSHSVGAAVPSTETASSAPSTTPIRALPTGTGTRYGVALGGVRSGSPGPSPSAGTGVGMGMGSPSPLRAQATGAARWGGAGGETPLCARCAGRVYFAEQVKAVNKTFHKGCLRCTACGTSLDSRSLRDHEGTVFCARCYAKSYGPQGGGYALLGKAGG</sequence>
<dbReference type="SMART" id="SM00132">
    <property type="entry name" value="LIM"/>
    <property type="match status" value="2"/>
</dbReference>
<evidence type="ECO:0000256" key="6">
    <source>
        <dbReference type="ARBA" id="ARBA00023242"/>
    </source>
</evidence>
<dbReference type="OrthoDB" id="8062037at2759"/>
<dbReference type="GO" id="GO:0030695">
    <property type="term" value="F:GTPase regulator activity"/>
    <property type="evidence" value="ECO:0007669"/>
    <property type="project" value="UniProtKB-ARBA"/>
</dbReference>
<feature type="compositionally biased region" description="Low complexity" evidence="8">
    <location>
        <begin position="223"/>
        <end position="238"/>
    </location>
</feature>
<name>A0A0D2NT76_HYPSF</name>
<evidence type="ECO:0000259" key="9">
    <source>
        <dbReference type="PROSITE" id="PS50023"/>
    </source>
</evidence>
<dbReference type="PANTHER" id="PTHR24215:SF35">
    <property type="entry name" value="MUSCLE LIM PROTEIN MLP84B"/>
    <property type="match status" value="1"/>
</dbReference>
<evidence type="ECO:0000256" key="1">
    <source>
        <dbReference type="ARBA" id="ARBA00004123"/>
    </source>
</evidence>
<feature type="region of interest" description="Disordered" evidence="8">
    <location>
        <begin position="52"/>
        <end position="148"/>
    </location>
</feature>
<reference evidence="11" key="1">
    <citation type="submission" date="2014-04" db="EMBL/GenBank/DDBJ databases">
        <title>Evolutionary Origins and Diversification of the Mycorrhizal Mutualists.</title>
        <authorList>
            <consortium name="DOE Joint Genome Institute"/>
            <consortium name="Mycorrhizal Genomics Consortium"/>
            <person name="Kohler A."/>
            <person name="Kuo A."/>
            <person name="Nagy L.G."/>
            <person name="Floudas D."/>
            <person name="Copeland A."/>
            <person name="Barry K.W."/>
            <person name="Cichocki N."/>
            <person name="Veneault-Fourrey C."/>
            <person name="LaButti K."/>
            <person name="Lindquist E.A."/>
            <person name="Lipzen A."/>
            <person name="Lundell T."/>
            <person name="Morin E."/>
            <person name="Murat C."/>
            <person name="Riley R."/>
            <person name="Ohm R."/>
            <person name="Sun H."/>
            <person name="Tunlid A."/>
            <person name="Henrissat B."/>
            <person name="Grigoriev I.V."/>
            <person name="Hibbett D.S."/>
            <person name="Martin F."/>
        </authorList>
    </citation>
    <scope>NUCLEOTIDE SEQUENCE [LARGE SCALE GENOMIC DNA]</scope>
    <source>
        <strain evidence="11">FD-334 SS-4</strain>
    </source>
</reference>
<feature type="compositionally biased region" description="Pro residues" evidence="8">
    <location>
        <begin position="91"/>
        <end position="101"/>
    </location>
</feature>
<gene>
    <name evidence="10" type="ORF">HYPSUDRAFT_41203</name>
</gene>
<keyword evidence="3" id="KW-0677">Repeat</keyword>
<dbReference type="PANTHER" id="PTHR24215">
    <property type="entry name" value="RHO-GTPASE-ACTIVATING PROTEIN LRG1"/>
    <property type="match status" value="1"/>
</dbReference>
<feature type="domain" description="LIM zinc-binding" evidence="9">
    <location>
        <begin position="1"/>
        <end position="46"/>
    </location>
</feature>
<dbReference type="AlphaFoldDB" id="A0A0D2NT76"/>
<dbReference type="GO" id="GO:0046872">
    <property type="term" value="F:metal ion binding"/>
    <property type="evidence" value="ECO:0007669"/>
    <property type="project" value="UniProtKB-KW"/>
</dbReference>
<dbReference type="InterPro" id="IPR001781">
    <property type="entry name" value="Znf_LIM"/>
</dbReference>
<evidence type="ECO:0000256" key="7">
    <source>
        <dbReference type="PROSITE-ProRule" id="PRU00125"/>
    </source>
</evidence>
<evidence type="ECO:0000256" key="3">
    <source>
        <dbReference type="ARBA" id="ARBA00022737"/>
    </source>
</evidence>
<evidence type="ECO:0000313" key="11">
    <source>
        <dbReference type="Proteomes" id="UP000054270"/>
    </source>
</evidence>
<organism evidence="10 11">
    <name type="scientific">Hypholoma sublateritium (strain FD-334 SS-4)</name>
    <dbReference type="NCBI Taxonomy" id="945553"/>
    <lineage>
        <taxon>Eukaryota</taxon>
        <taxon>Fungi</taxon>
        <taxon>Dikarya</taxon>
        <taxon>Basidiomycota</taxon>
        <taxon>Agaricomycotina</taxon>
        <taxon>Agaricomycetes</taxon>
        <taxon>Agaricomycetidae</taxon>
        <taxon>Agaricales</taxon>
        <taxon>Agaricineae</taxon>
        <taxon>Strophariaceae</taxon>
        <taxon>Hypholoma</taxon>
    </lineage>
</organism>
<proteinExistence type="predicted"/>
<accession>A0A0D2NT76</accession>
<dbReference type="CDD" id="cd09326">
    <property type="entry name" value="LIM_CRP_like"/>
    <property type="match status" value="1"/>
</dbReference>
<dbReference type="SUPFAM" id="SSF57716">
    <property type="entry name" value="Glucocorticoid receptor-like (DNA-binding domain)"/>
    <property type="match status" value="3"/>
</dbReference>
<evidence type="ECO:0000256" key="4">
    <source>
        <dbReference type="ARBA" id="ARBA00022833"/>
    </source>
</evidence>
<dbReference type="PROSITE" id="PS50023">
    <property type="entry name" value="LIM_DOMAIN_2"/>
    <property type="match status" value="2"/>
</dbReference>
<feature type="domain" description="LIM zinc-binding" evidence="9">
    <location>
        <begin position="300"/>
        <end position="360"/>
    </location>
</feature>
<evidence type="ECO:0000256" key="5">
    <source>
        <dbReference type="ARBA" id="ARBA00023038"/>
    </source>
</evidence>
<dbReference type="GO" id="GO:0005634">
    <property type="term" value="C:nucleus"/>
    <property type="evidence" value="ECO:0007669"/>
    <property type="project" value="UniProtKB-SubCell"/>
</dbReference>
<dbReference type="Pfam" id="PF00412">
    <property type="entry name" value="LIM"/>
    <property type="match status" value="2"/>
</dbReference>
<evidence type="ECO:0000256" key="2">
    <source>
        <dbReference type="ARBA" id="ARBA00022723"/>
    </source>
</evidence>
<dbReference type="STRING" id="945553.A0A0D2NT76"/>
<dbReference type="OMA" id="ESPKCPR"/>